<organism evidence="7 8">
    <name type="scientific">Pseudoalteromonas phenolica</name>
    <dbReference type="NCBI Taxonomy" id="161398"/>
    <lineage>
        <taxon>Bacteria</taxon>
        <taxon>Pseudomonadati</taxon>
        <taxon>Pseudomonadota</taxon>
        <taxon>Gammaproteobacteria</taxon>
        <taxon>Alteromonadales</taxon>
        <taxon>Pseudoalteromonadaceae</taxon>
        <taxon>Pseudoalteromonas</taxon>
    </lineage>
</organism>
<dbReference type="InterPro" id="IPR007502">
    <property type="entry name" value="Helicase-assoc_dom"/>
</dbReference>
<dbReference type="SMART" id="SM00847">
    <property type="entry name" value="HA2"/>
    <property type="match status" value="1"/>
</dbReference>
<dbReference type="InterPro" id="IPR049614">
    <property type="entry name" value="HrpB_DEXH"/>
</dbReference>
<dbReference type="PANTHER" id="PTHR43519">
    <property type="entry name" value="ATP-DEPENDENT RNA HELICASE HRPB"/>
    <property type="match status" value="1"/>
</dbReference>
<dbReference type="SUPFAM" id="SSF52540">
    <property type="entry name" value="P-loop containing nucleoside triphosphate hydrolases"/>
    <property type="match status" value="1"/>
</dbReference>
<dbReference type="GO" id="GO:0005524">
    <property type="term" value="F:ATP binding"/>
    <property type="evidence" value="ECO:0007669"/>
    <property type="project" value="UniProtKB-KW"/>
</dbReference>
<dbReference type="FunFam" id="3.40.50.300:FF:002125">
    <property type="entry name" value="ATP-dependent helicase HrpB"/>
    <property type="match status" value="1"/>
</dbReference>
<dbReference type="Pfam" id="PF08482">
    <property type="entry name" value="HrpB_C"/>
    <property type="match status" value="1"/>
</dbReference>
<sequence length="810" mass="90238">MSVIVLPIESVYSQLSESLSSNSSVLLQAPPGAGKSTWLPLQLMLSGQFKKIVMLEPRRLAARNIANFLAQQLGEQVGEQIGLRIKQEAKVSSRTRLEIVTEGVLTRIIQQDPELDGIDLIIFDEFHERSLQADTALALSLESQSALRDDLKILVMSATLDSERYQQFLQCPLISSEGRSYPVEEMYVPLRSEREWLAAIPSVIHKAIEEQSGSILVFLPGQKEINFVAQNLGELGDNIDVVSLFGEQNKQQQQAAIAPAPQGKRKVVLTTNVAETSLTIEGVRVVIDCGKKRAAVYNLNTGVSELQTQSISKASAVQRAGRAGRIEPGVVYRLGEKTQFDRRIAHDLPQIKTSDISALMLEAKVWGAEVSALPLLDQPSPAQQEQATQLLQMLEVLDANGKLTPLGAQIHSFGTEPRHAHMILKAQQLEVDIPDITALACALVSLWEEGKQHNPDVVIALSAMLSRPTSSFKQAYQHWCKRLKIAKPAELPISAVPLLIALAYPDRIAKRRGQGFLMANGAGVKVNEQVWPVAEYLAIVSLGGEKGMQVFSATPLHIEELNAYLPYLISQQTVCEFDEKQLKFIHEDRERLGQITLSSKPSRAEIDTQARTQAWLSLIAKQGLSLFKSYGECEQLLTRLKLACKFYPDTFRDLSEHALIADLTWLYPYLEQVKQYDALTKLALKDALMSCLEWSQQQALEKLLPVKIQVPSGSNIKLTYQEEGPAKLSVRMQEVFGMLETPKLCEGRLPLLMELLSPAQRPLQLTQDLANFWGTSYKEVQKEMKGRYPKHFWPDDPANSVATNRVKSRM</sequence>
<keyword evidence="3 7" id="KW-0347">Helicase</keyword>
<dbReference type="Pfam" id="PF00271">
    <property type="entry name" value="Helicase_C"/>
    <property type="match status" value="1"/>
</dbReference>
<dbReference type="Gene3D" id="3.40.50.300">
    <property type="entry name" value="P-loop containing nucleotide triphosphate hydrolases"/>
    <property type="match status" value="2"/>
</dbReference>
<dbReference type="InterPro" id="IPR013689">
    <property type="entry name" value="RNA_helicase_ATP-dep_HrpB_C"/>
</dbReference>
<dbReference type="PROSITE" id="PS51194">
    <property type="entry name" value="HELICASE_CTER"/>
    <property type="match status" value="1"/>
</dbReference>
<dbReference type="InterPro" id="IPR010225">
    <property type="entry name" value="HrpB"/>
</dbReference>
<feature type="domain" description="Helicase ATP-binding" evidence="5">
    <location>
        <begin position="16"/>
        <end position="178"/>
    </location>
</feature>
<dbReference type="PIRSF" id="PIRSF005496">
    <property type="entry name" value="ATP_hel_hrpB"/>
    <property type="match status" value="1"/>
</dbReference>
<evidence type="ECO:0000256" key="3">
    <source>
        <dbReference type="ARBA" id="ARBA00022806"/>
    </source>
</evidence>
<evidence type="ECO:0000259" key="6">
    <source>
        <dbReference type="PROSITE" id="PS51194"/>
    </source>
</evidence>
<dbReference type="CDD" id="cd17990">
    <property type="entry name" value="DEXHc_HrpB"/>
    <property type="match status" value="1"/>
</dbReference>
<dbReference type="InterPro" id="IPR011545">
    <property type="entry name" value="DEAD/DEAH_box_helicase_dom"/>
</dbReference>
<name>A0A0S2K0C7_9GAMM</name>
<dbReference type="InterPro" id="IPR027417">
    <property type="entry name" value="P-loop_NTPase"/>
</dbReference>
<keyword evidence="1" id="KW-0547">Nucleotide-binding</keyword>
<dbReference type="GO" id="GO:0016787">
    <property type="term" value="F:hydrolase activity"/>
    <property type="evidence" value="ECO:0007669"/>
    <property type="project" value="UniProtKB-KW"/>
</dbReference>
<dbReference type="AlphaFoldDB" id="A0A0S2K0C7"/>
<dbReference type="GO" id="GO:0003676">
    <property type="term" value="F:nucleic acid binding"/>
    <property type="evidence" value="ECO:0007669"/>
    <property type="project" value="InterPro"/>
</dbReference>
<dbReference type="PANTHER" id="PTHR43519:SF1">
    <property type="entry name" value="ATP-DEPENDENT RNA HELICASE HRPB"/>
    <property type="match status" value="1"/>
</dbReference>
<dbReference type="SMART" id="SM00490">
    <property type="entry name" value="HELICc"/>
    <property type="match status" value="1"/>
</dbReference>
<reference evidence="7 8" key="1">
    <citation type="submission" date="2015-11" db="EMBL/GenBank/DDBJ databases">
        <authorList>
            <person name="Zhang Y."/>
            <person name="Guo Z."/>
        </authorList>
    </citation>
    <scope>NUCLEOTIDE SEQUENCE [LARGE SCALE GENOMIC DNA]</scope>
    <source>
        <strain evidence="7 8">KCTC 12086</strain>
    </source>
</reference>
<evidence type="ECO:0000313" key="8">
    <source>
        <dbReference type="Proteomes" id="UP000061457"/>
    </source>
</evidence>
<dbReference type="Proteomes" id="UP000061457">
    <property type="component" value="Chromosome I"/>
</dbReference>
<evidence type="ECO:0000256" key="2">
    <source>
        <dbReference type="ARBA" id="ARBA00022801"/>
    </source>
</evidence>
<evidence type="ECO:0000256" key="4">
    <source>
        <dbReference type="ARBA" id="ARBA00022840"/>
    </source>
</evidence>
<evidence type="ECO:0000313" key="7">
    <source>
        <dbReference type="EMBL" id="ALO41756.1"/>
    </source>
</evidence>
<dbReference type="InterPro" id="IPR014001">
    <property type="entry name" value="Helicase_ATP-bd"/>
</dbReference>
<dbReference type="Gene3D" id="1.20.120.1080">
    <property type="match status" value="1"/>
</dbReference>
<dbReference type="PATRIC" id="fig|161398.10.peg.1264"/>
<dbReference type="KEGG" id="pphe:PP2015_1241"/>
<dbReference type="STRING" id="161398.PP2015_1241"/>
<keyword evidence="4" id="KW-0067">ATP-binding</keyword>
<protein>
    <submittedName>
        <fullName evidence="7">ATP-dependent helicase</fullName>
    </submittedName>
</protein>
<dbReference type="SMART" id="SM00487">
    <property type="entry name" value="DEXDc"/>
    <property type="match status" value="1"/>
</dbReference>
<dbReference type="InterPro" id="IPR001650">
    <property type="entry name" value="Helicase_C-like"/>
</dbReference>
<accession>A0A0S2K0C7</accession>
<evidence type="ECO:0000259" key="5">
    <source>
        <dbReference type="PROSITE" id="PS51192"/>
    </source>
</evidence>
<feature type="domain" description="Helicase C-terminal" evidence="6">
    <location>
        <begin position="182"/>
        <end position="367"/>
    </location>
</feature>
<dbReference type="GO" id="GO:0004386">
    <property type="term" value="F:helicase activity"/>
    <property type="evidence" value="ECO:0007669"/>
    <property type="project" value="UniProtKB-KW"/>
</dbReference>
<dbReference type="PROSITE" id="PS51192">
    <property type="entry name" value="HELICASE_ATP_BIND_1"/>
    <property type="match status" value="1"/>
</dbReference>
<dbReference type="Pfam" id="PF00270">
    <property type="entry name" value="DEAD"/>
    <property type="match status" value="1"/>
</dbReference>
<evidence type="ECO:0000256" key="1">
    <source>
        <dbReference type="ARBA" id="ARBA00022741"/>
    </source>
</evidence>
<dbReference type="NCBIfam" id="TIGR01970">
    <property type="entry name" value="DEAH_box_HrpB"/>
    <property type="match status" value="1"/>
</dbReference>
<proteinExistence type="predicted"/>
<gene>
    <name evidence="7" type="ORF">PP2015_1241</name>
</gene>
<dbReference type="CDD" id="cd18791">
    <property type="entry name" value="SF2_C_RHA"/>
    <property type="match status" value="1"/>
</dbReference>
<dbReference type="EMBL" id="CP013187">
    <property type="protein sequence ID" value="ALO41756.1"/>
    <property type="molecule type" value="Genomic_DNA"/>
</dbReference>
<keyword evidence="8" id="KW-1185">Reference proteome</keyword>
<keyword evidence="2" id="KW-0378">Hydrolase</keyword>